<name>A0A174AAH0_9FIRM</name>
<sequence length="297" mass="33492">MYGQKENISLPSGLANQLKHLYGPDARIVAQAPVGGGDINEAYHLVLQDGRDLFLKVHANVAADFFTAEASGLAALRQAGLPVPEVLGCGRNYLLLSYVKSARKSRDYWQQLGYALAKLHHSDPTAFTCGHRFGFMQDNYAGSTRQHNRPSDSWIDFFRTQRLQPFLKLCWSYFSSDEKHLAEQLLAHLEDRLIEPDFPSLLHGDLWCGNVMTGPAGEPIFIDPSVSVGFREVDIAKTELFGGFTGEFYDAYQEACPLDPGYPERRDLYNLYPLLNHLHLFGNAYHHAVTRILRRYA</sequence>
<dbReference type="PANTHER" id="PTHR12149">
    <property type="entry name" value="FRUCTOSAMINE 3 KINASE-RELATED PROTEIN"/>
    <property type="match status" value="1"/>
</dbReference>
<dbReference type="OrthoDB" id="5291879at2"/>
<comment type="similarity">
    <text evidence="1">Belongs to the fructosamine kinase family.</text>
</comment>
<dbReference type="PANTHER" id="PTHR12149:SF8">
    <property type="entry name" value="PROTEIN-RIBULOSAMINE 3-KINASE"/>
    <property type="match status" value="1"/>
</dbReference>
<accession>A0A174AAH0</accession>
<dbReference type="EMBL" id="CYYU01000010">
    <property type="protein sequence ID" value="CUN84770.1"/>
    <property type="molecule type" value="Genomic_DNA"/>
</dbReference>
<dbReference type="Gene3D" id="3.30.200.20">
    <property type="entry name" value="Phosphorylase Kinase, domain 1"/>
    <property type="match status" value="1"/>
</dbReference>
<protein>
    <submittedName>
        <fullName evidence="2">Fructosamine-3-kinase</fullName>
    </submittedName>
</protein>
<dbReference type="SUPFAM" id="SSF56112">
    <property type="entry name" value="Protein kinase-like (PK-like)"/>
    <property type="match status" value="1"/>
</dbReference>
<keyword evidence="3" id="KW-1185">Reference proteome</keyword>
<keyword evidence="1 2" id="KW-0418">Kinase</keyword>
<gene>
    <name evidence="2" type="ORF">ERS852385_01506</name>
</gene>
<reference evidence="2 3" key="1">
    <citation type="submission" date="2015-09" db="EMBL/GenBank/DDBJ databases">
        <authorList>
            <consortium name="Pathogen Informatics"/>
        </authorList>
    </citation>
    <scope>NUCLEOTIDE SEQUENCE [LARGE SCALE GENOMIC DNA]</scope>
    <source>
        <strain evidence="2 3">2789STDY5608828</strain>
    </source>
</reference>
<organism evidence="2 3">
    <name type="scientific">Mitsuokella jalaludinii</name>
    <dbReference type="NCBI Taxonomy" id="187979"/>
    <lineage>
        <taxon>Bacteria</taxon>
        <taxon>Bacillati</taxon>
        <taxon>Bacillota</taxon>
        <taxon>Negativicutes</taxon>
        <taxon>Selenomonadales</taxon>
        <taxon>Selenomonadaceae</taxon>
        <taxon>Mitsuokella</taxon>
    </lineage>
</organism>
<dbReference type="Pfam" id="PF03881">
    <property type="entry name" value="Fructosamin_kin"/>
    <property type="match status" value="1"/>
</dbReference>
<dbReference type="Proteomes" id="UP000095546">
    <property type="component" value="Unassembled WGS sequence"/>
</dbReference>
<keyword evidence="1" id="KW-0808">Transferase</keyword>
<evidence type="ECO:0000313" key="2">
    <source>
        <dbReference type="EMBL" id="CUN84770.1"/>
    </source>
</evidence>
<dbReference type="RefSeq" id="WP_055161941.1">
    <property type="nucleotide sequence ID" value="NZ_CABIWZ010000010.1"/>
</dbReference>
<dbReference type="InterPro" id="IPR011009">
    <property type="entry name" value="Kinase-like_dom_sf"/>
</dbReference>
<evidence type="ECO:0000256" key="1">
    <source>
        <dbReference type="PIRNR" id="PIRNR006221"/>
    </source>
</evidence>
<proteinExistence type="inferred from homology"/>
<dbReference type="STRING" id="187979.ERS852385_01506"/>
<dbReference type="AlphaFoldDB" id="A0A174AAH0"/>
<dbReference type="InterPro" id="IPR016477">
    <property type="entry name" value="Fructo-/Ketosamine-3-kinase"/>
</dbReference>
<dbReference type="Gene3D" id="3.90.1200.10">
    <property type="match status" value="1"/>
</dbReference>
<dbReference type="PIRSF" id="PIRSF006221">
    <property type="entry name" value="Ketosamine-3-kinase"/>
    <property type="match status" value="1"/>
</dbReference>
<dbReference type="GO" id="GO:0016301">
    <property type="term" value="F:kinase activity"/>
    <property type="evidence" value="ECO:0007669"/>
    <property type="project" value="UniProtKB-UniRule"/>
</dbReference>
<evidence type="ECO:0000313" key="3">
    <source>
        <dbReference type="Proteomes" id="UP000095546"/>
    </source>
</evidence>